<dbReference type="GO" id="GO:0003735">
    <property type="term" value="F:structural constituent of ribosome"/>
    <property type="evidence" value="ECO:0007669"/>
    <property type="project" value="InterPro"/>
</dbReference>
<gene>
    <name evidence="2" type="ORF">HPHI1048_LOCUS11216</name>
</gene>
<proteinExistence type="predicted"/>
<dbReference type="AlphaFoldDB" id="A0A7S0EJG6"/>
<feature type="compositionally biased region" description="Polar residues" evidence="1">
    <location>
        <begin position="79"/>
        <end position="94"/>
    </location>
</feature>
<name>A0A7S0EJG6_9CRYP</name>
<accession>A0A7S0EJG6</accession>
<reference evidence="2" key="1">
    <citation type="submission" date="2021-01" db="EMBL/GenBank/DDBJ databases">
        <authorList>
            <person name="Corre E."/>
            <person name="Pelletier E."/>
            <person name="Niang G."/>
            <person name="Scheremetjew M."/>
            <person name="Finn R."/>
            <person name="Kale V."/>
            <person name="Holt S."/>
            <person name="Cochrane G."/>
            <person name="Meng A."/>
            <person name="Brown T."/>
            <person name="Cohen L."/>
        </authorList>
    </citation>
    <scope>NUCLEOTIDE SEQUENCE</scope>
    <source>
        <strain evidence="2">CCMP325</strain>
    </source>
</reference>
<sequence length="297" mass="32577">MRRLPMAASSSAMLFSSSHVACLISSSPPLSPLSRLLAPCCGTAMAPRSRAKLATLPCSPPSVRSLSTSLLLSPRFSTKSSQSRLPQGPSSSPHLNPVNCATPDALGRKFLTATSRNVGGNLRIGVPRFLSTENSKDGGSAGNGGKMPLTRNDIAALSTKYFPLHPRGSNVFDLMYLLDQWGVGWRIIREKWIGKQPESYWIVTRVKMSQRNRRAWGKFVWRGVLQNNGKEMPVVGAHKRLWRLKEPDPSASSLRPADAIAPETEQALLDVIRPSFMAKNYVPPAEGTEEEKEDKEE</sequence>
<evidence type="ECO:0000313" key="2">
    <source>
        <dbReference type="EMBL" id="CAD8485486.1"/>
    </source>
</evidence>
<dbReference type="GO" id="GO:0005739">
    <property type="term" value="C:mitochondrion"/>
    <property type="evidence" value="ECO:0007669"/>
    <property type="project" value="InterPro"/>
</dbReference>
<dbReference type="EMBL" id="HBEO01016460">
    <property type="protein sequence ID" value="CAD8485486.1"/>
    <property type="molecule type" value="Transcribed_RNA"/>
</dbReference>
<dbReference type="Pfam" id="PF16053">
    <property type="entry name" value="MRP-S34"/>
    <property type="match status" value="1"/>
</dbReference>
<protein>
    <submittedName>
        <fullName evidence="2">Uncharacterized protein</fullName>
    </submittedName>
</protein>
<organism evidence="2">
    <name type="scientific">Hanusia phi</name>
    <dbReference type="NCBI Taxonomy" id="3032"/>
    <lineage>
        <taxon>Eukaryota</taxon>
        <taxon>Cryptophyceae</taxon>
        <taxon>Pyrenomonadales</taxon>
        <taxon>Geminigeraceae</taxon>
        <taxon>Hanusia</taxon>
    </lineage>
</organism>
<feature type="region of interest" description="Disordered" evidence="1">
    <location>
        <begin position="77"/>
        <end position="97"/>
    </location>
</feature>
<evidence type="ECO:0000256" key="1">
    <source>
        <dbReference type="SAM" id="MobiDB-lite"/>
    </source>
</evidence>
<dbReference type="InterPro" id="IPR032053">
    <property type="entry name" value="Ribosomal_mS34"/>
</dbReference>